<dbReference type="Pfam" id="PF00690">
    <property type="entry name" value="Cation_ATPase_N"/>
    <property type="match status" value="1"/>
</dbReference>
<dbReference type="SUPFAM" id="SSF56784">
    <property type="entry name" value="HAD-like"/>
    <property type="match status" value="1"/>
</dbReference>
<proteinExistence type="inferred from homology"/>
<evidence type="ECO:0000313" key="13">
    <source>
        <dbReference type="Proteomes" id="UP001595647"/>
    </source>
</evidence>
<feature type="transmembrane region" description="Helical" evidence="10">
    <location>
        <begin position="95"/>
        <end position="114"/>
    </location>
</feature>
<accession>A0ABV7HYP4</accession>
<evidence type="ECO:0000256" key="2">
    <source>
        <dbReference type="ARBA" id="ARBA00005675"/>
    </source>
</evidence>
<protein>
    <submittedName>
        <fullName evidence="12">Cation-translocating P-type ATPase</fullName>
    </submittedName>
</protein>
<evidence type="ECO:0000256" key="3">
    <source>
        <dbReference type="ARBA" id="ARBA00022692"/>
    </source>
</evidence>
<feature type="region of interest" description="Disordered" evidence="9">
    <location>
        <begin position="1"/>
        <end position="21"/>
    </location>
</feature>
<dbReference type="PRINTS" id="PR00120">
    <property type="entry name" value="HATPASE"/>
</dbReference>
<keyword evidence="8 10" id="KW-0472">Membrane</keyword>
<evidence type="ECO:0000256" key="8">
    <source>
        <dbReference type="ARBA" id="ARBA00023136"/>
    </source>
</evidence>
<dbReference type="SUPFAM" id="SSF81665">
    <property type="entry name" value="Calcium ATPase, transmembrane domain M"/>
    <property type="match status" value="1"/>
</dbReference>
<dbReference type="InterPro" id="IPR001757">
    <property type="entry name" value="P_typ_ATPase"/>
</dbReference>
<sequence>MFVARTSSYSGVQARTSERGTDLTAQTEISANIRREGLTSQEVAAALEVHGANVLPVGKPPSFLKVLVMQFLSPLIYILMVAAVVSAFVSEITDALFIAVVLVINGIIGAVQEYSAGQSANALRALEEPQATVVRDGVRQVIDATGLVPGDRVLLESGQRVPADILLDASDHLQCDEATHTGESRPIYKSEGDSVFAGTIVTRGRAEGIVAATGNRTELGRIADAIRERVTAKPPLMIRMEEFTRRIALAVGVAILFLFAVGWWRAMPAGDLFTMSIGLAVSAIPEALPIAISVALAIGMRRMARVNVIVRNLPAVESLGSCTMIATDKTGTLTLNELTVTDIRLPDDSHWILEAGPHPLSGGIKSRDGGKNGPNAAVRRLLGVGSLPNEGEISVDGAETWRPVGDTVDVALLAAAHKAGISRSSLLERFPLERRIPYEPEQKYAASFHQVEDRMHAFVKGAPELLLSMCKTMETAEGAVPIDRAHVRRQMEEMARAGLRVLAFAAGEIGVSGDGEYGGHLLIDLNFLGLVGMQDPIRPEVPAALDSCRQAGIAVAVVTGDDPTTASVIARQAGMRFAETDVVTGDQIAGAIAAGESVLDGLTRHGSIFARVKPDQKLAIIRSLARNGHYVAVTGDGVNDAPALRHAHVGVAMGHGGTDVAKESADIILTDDNFASIVAGIREGRVAYNNIRKVIFMQISTGAAEVLLFLLAMVLGAPMPMTAVQLLWLNLVTNGVQDVALVTEPAEGDELRSPVRRPGEPIFDRLMLRRIVLATVVMGGGGFAFFYWATASGLSHFAASNLLLLLFVLFENFQCINSRSERRSVFRQSHVSNPFLLLGVLGSQALHIGAMYVPGVNDLLEIAPISLEQWLLLLAAAASVLVVSEIDKWLLRRQESMKRGNDDSKAQ</sequence>
<keyword evidence="13" id="KW-1185">Reference proteome</keyword>
<dbReference type="PANTHER" id="PTHR43294:SF20">
    <property type="entry name" value="P-TYPE ATPASE"/>
    <property type="match status" value="1"/>
</dbReference>
<dbReference type="NCBIfam" id="TIGR01494">
    <property type="entry name" value="ATPase_P-type"/>
    <property type="match status" value="2"/>
</dbReference>
<dbReference type="Pfam" id="PF13246">
    <property type="entry name" value="Cation_ATPase"/>
    <property type="match status" value="1"/>
</dbReference>
<dbReference type="SUPFAM" id="SSF81660">
    <property type="entry name" value="Metal cation-transporting ATPase, ATP-binding domain N"/>
    <property type="match status" value="1"/>
</dbReference>
<dbReference type="Pfam" id="PF00122">
    <property type="entry name" value="E1-E2_ATPase"/>
    <property type="match status" value="1"/>
</dbReference>
<evidence type="ECO:0000256" key="10">
    <source>
        <dbReference type="SAM" id="Phobius"/>
    </source>
</evidence>
<feature type="compositionally biased region" description="Polar residues" evidence="9">
    <location>
        <begin position="1"/>
        <end position="15"/>
    </location>
</feature>
<feature type="transmembrane region" description="Helical" evidence="10">
    <location>
        <begin position="66"/>
        <end position="89"/>
    </location>
</feature>
<dbReference type="SFLD" id="SFLDG00002">
    <property type="entry name" value="C1.7:_P-type_atpase_like"/>
    <property type="match status" value="1"/>
</dbReference>
<gene>
    <name evidence="12" type="ORF">ACFOHV_04670</name>
</gene>
<dbReference type="SUPFAM" id="SSF81653">
    <property type="entry name" value="Calcium ATPase, transduction domain A"/>
    <property type="match status" value="1"/>
</dbReference>
<comment type="similarity">
    <text evidence="2">Belongs to the cation transport ATPase (P-type) (TC 3.A.3) family. Type IIA subfamily.</text>
</comment>
<dbReference type="Gene3D" id="2.70.150.10">
    <property type="entry name" value="Calcium-transporting ATPase, cytoplasmic transduction domain A"/>
    <property type="match status" value="1"/>
</dbReference>
<evidence type="ECO:0000256" key="7">
    <source>
        <dbReference type="ARBA" id="ARBA00022989"/>
    </source>
</evidence>
<dbReference type="EMBL" id="JBHRTG010000004">
    <property type="protein sequence ID" value="MFC3162573.1"/>
    <property type="molecule type" value="Genomic_DNA"/>
</dbReference>
<comment type="caution">
    <text evidence="12">The sequence shown here is derived from an EMBL/GenBank/DDBJ whole genome shotgun (WGS) entry which is preliminary data.</text>
</comment>
<dbReference type="InterPro" id="IPR023298">
    <property type="entry name" value="ATPase_P-typ_TM_dom_sf"/>
</dbReference>
<dbReference type="SMART" id="SM00831">
    <property type="entry name" value="Cation_ATPase_N"/>
    <property type="match status" value="1"/>
</dbReference>
<keyword evidence="4" id="KW-0547">Nucleotide-binding</keyword>
<evidence type="ECO:0000259" key="11">
    <source>
        <dbReference type="SMART" id="SM00831"/>
    </source>
</evidence>
<dbReference type="Pfam" id="PF00689">
    <property type="entry name" value="Cation_ATPase_C"/>
    <property type="match status" value="1"/>
</dbReference>
<name>A0ABV7HYP4_9HYPH</name>
<dbReference type="PROSITE" id="PS00154">
    <property type="entry name" value="ATPASE_E1_E2"/>
    <property type="match status" value="1"/>
</dbReference>
<feature type="transmembrane region" description="Helical" evidence="10">
    <location>
        <begin position="870"/>
        <end position="891"/>
    </location>
</feature>
<feature type="transmembrane region" description="Helical" evidence="10">
    <location>
        <begin position="831"/>
        <end position="850"/>
    </location>
</feature>
<dbReference type="PANTHER" id="PTHR43294">
    <property type="entry name" value="SODIUM/POTASSIUM-TRANSPORTING ATPASE SUBUNIT ALPHA"/>
    <property type="match status" value="1"/>
</dbReference>
<feature type="transmembrane region" description="Helical" evidence="10">
    <location>
        <begin position="794"/>
        <end position="810"/>
    </location>
</feature>
<evidence type="ECO:0000256" key="5">
    <source>
        <dbReference type="ARBA" id="ARBA00022840"/>
    </source>
</evidence>
<keyword evidence="5" id="KW-0067">ATP-binding</keyword>
<dbReference type="Gene3D" id="1.20.1110.10">
    <property type="entry name" value="Calcium-transporting ATPase, transmembrane domain"/>
    <property type="match status" value="1"/>
</dbReference>
<evidence type="ECO:0000256" key="1">
    <source>
        <dbReference type="ARBA" id="ARBA00004141"/>
    </source>
</evidence>
<feature type="domain" description="Cation-transporting P-type ATPase N-terminal" evidence="11">
    <location>
        <begin position="14"/>
        <end position="91"/>
    </location>
</feature>
<dbReference type="InterPro" id="IPR050510">
    <property type="entry name" value="Cation_transp_ATPase_P-type"/>
</dbReference>
<feature type="transmembrane region" description="Helical" evidence="10">
    <location>
        <begin position="272"/>
        <end position="298"/>
    </location>
</feature>
<keyword evidence="6" id="KW-1278">Translocase</keyword>
<dbReference type="InterPro" id="IPR006068">
    <property type="entry name" value="ATPase_P-typ_cation-transptr_C"/>
</dbReference>
<dbReference type="Gene3D" id="3.40.1110.10">
    <property type="entry name" value="Calcium-transporting ATPase, cytoplasmic domain N"/>
    <property type="match status" value="1"/>
</dbReference>
<dbReference type="SFLD" id="SFLDS00003">
    <property type="entry name" value="Haloacid_Dehalogenase"/>
    <property type="match status" value="1"/>
</dbReference>
<dbReference type="Proteomes" id="UP001595647">
    <property type="component" value="Unassembled WGS sequence"/>
</dbReference>
<reference evidence="13" key="1">
    <citation type="journal article" date="2019" name="Int. J. Syst. Evol. Microbiol.">
        <title>The Global Catalogue of Microorganisms (GCM) 10K type strain sequencing project: providing services to taxonomists for standard genome sequencing and annotation.</title>
        <authorList>
            <consortium name="The Broad Institute Genomics Platform"/>
            <consortium name="The Broad Institute Genome Sequencing Center for Infectious Disease"/>
            <person name="Wu L."/>
            <person name="Ma J."/>
        </authorList>
    </citation>
    <scope>NUCLEOTIDE SEQUENCE [LARGE SCALE GENOMIC DNA]</scope>
    <source>
        <strain evidence="13">KCTC 52231</strain>
    </source>
</reference>
<keyword evidence="3 10" id="KW-0812">Transmembrane</keyword>
<dbReference type="SFLD" id="SFLDF00027">
    <property type="entry name" value="p-type_atpase"/>
    <property type="match status" value="1"/>
</dbReference>
<dbReference type="InterPro" id="IPR023299">
    <property type="entry name" value="ATPase_P-typ_cyto_dom_N"/>
</dbReference>
<evidence type="ECO:0000256" key="4">
    <source>
        <dbReference type="ARBA" id="ARBA00022741"/>
    </source>
</evidence>
<keyword evidence="7 10" id="KW-1133">Transmembrane helix</keyword>
<dbReference type="InterPro" id="IPR023214">
    <property type="entry name" value="HAD_sf"/>
</dbReference>
<dbReference type="InterPro" id="IPR044492">
    <property type="entry name" value="P_typ_ATPase_HD_dom"/>
</dbReference>
<dbReference type="InterPro" id="IPR036412">
    <property type="entry name" value="HAD-like_sf"/>
</dbReference>
<evidence type="ECO:0000256" key="6">
    <source>
        <dbReference type="ARBA" id="ARBA00022967"/>
    </source>
</evidence>
<dbReference type="RefSeq" id="WP_182307381.1">
    <property type="nucleotide sequence ID" value="NZ_CP059896.1"/>
</dbReference>
<dbReference type="Gene3D" id="3.40.50.1000">
    <property type="entry name" value="HAD superfamily/HAD-like"/>
    <property type="match status" value="1"/>
</dbReference>
<evidence type="ECO:0000256" key="9">
    <source>
        <dbReference type="SAM" id="MobiDB-lite"/>
    </source>
</evidence>
<organism evidence="12 13">
    <name type="scientific">Ciceribacter thiooxidans</name>
    <dbReference type="NCBI Taxonomy" id="1969821"/>
    <lineage>
        <taxon>Bacteria</taxon>
        <taxon>Pseudomonadati</taxon>
        <taxon>Pseudomonadota</taxon>
        <taxon>Alphaproteobacteria</taxon>
        <taxon>Hyphomicrobiales</taxon>
        <taxon>Rhizobiaceae</taxon>
        <taxon>Ciceribacter</taxon>
    </lineage>
</organism>
<dbReference type="PRINTS" id="PR00119">
    <property type="entry name" value="CATATPASE"/>
</dbReference>
<feature type="transmembrane region" description="Helical" evidence="10">
    <location>
        <begin position="247"/>
        <end position="266"/>
    </location>
</feature>
<dbReference type="InterPro" id="IPR059000">
    <property type="entry name" value="ATPase_P-type_domA"/>
</dbReference>
<comment type="subcellular location">
    <subcellularLocation>
        <location evidence="1">Membrane</location>
        <topology evidence="1">Multi-pass membrane protein</topology>
    </subcellularLocation>
</comment>
<evidence type="ECO:0000313" key="12">
    <source>
        <dbReference type="EMBL" id="MFC3162573.1"/>
    </source>
</evidence>
<dbReference type="InterPro" id="IPR004014">
    <property type="entry name" value="ATPase_P-typ_cation-transptr_N"/>
</dbReference>
<dbReference type="InterPro" id="IPR018303">
    <property type="entry name" value="ATPase_P-typ_P_site"/>
</dbReference>
<dbReference type="InterPro" id="IPR008250">
    <property type="entry name" value="ATPase_P-typ_transduc_dom_A_sf"/>
</dbReference>